<sequence>MGPEGRGFESLFTDHYKKPQSKDWGFFASVLFASVFDFSPQF</sequence>
<comment type="caution">
    <text evidence="1">The sequence shown here is derived from an EMBL/GenBank/DDBJ whole genome shotgun (WGS) entry which is preliminary data.</text>
</comment>
<name>A0ABM9FJZ7_9VIBR</name>
<keyword evidence="2" id="KW-1185">Reference proteome</keyword>
<evidence type="ECO:0000313" key="1">
    <source>
        <dbReference type="EMBL" id="CAH8201695.1"/>
    </source>
</evidence>
<gene>
    <name evidence="1" type="ORF">VAE063_1010484</name>
</gene>
<protein>
    <submittedName>
        <fullName evidence="1">Uncharacterized protein</fullName>
    </submittedName>
</protein>
<dbReference type="EMBL" id="CALYLK010000002">
    <property type="protein sequence ID" value="CAH8201695.1"/>
    <property type="molecule type" value="Genomic_DNA"/>
</dbReference>
<evidence type="ECO:0000313" key="2">
    <source>
        <dbReference type="Proteomes" id="UP001152658"/>
    </source>
</evidence>
<proteinExistence type="predicted"/>
<accession>A0ABM9FJZ7</accession>
<dbReference type="Proteomes" id="UP001152658">
    <property type="component" value="Unassembled WGS sequence"/>
</dbReference>
<reference evidence="1" key="1">
    <citation type="submission" date="2022-06" db="EMBL/GenBank/DDBJ databases">
        <authorList>
            <person name="Goudenege D."/>
            <person name="Le Roux F."/>
        </authorList>
    </citation>
    <scope>NUCLEOTIDE SEQUENCE</scope>
    <source>
        <strain evidence="1">12-063</strain>
    </source>
</reference>
<organism evidence="1 2">
    <name type="scientific">Vibrio aestuarianus</name>
    <dbReference type="NCBI Taxonomy" id="28171"/>
    <lineage>
        <taxon>Bacteria</taxon>
        <taxon>Pseudomonadati</taxon>
        <taxon>Pseudomonadota</taxon>
        <taxon>Gammaproteobacteria</taxon>
        <taxon>Vibrionales</taxon>
        <taxon>Vibrionaceae</taxon>
        <taxon>Vibrio</taxon>
    </lineage>
</organism>